<proteinExistence type="predicted"/>
<reference evidence="1 2" key="1">
    <citation type="submission" date="2015-01" db="EMBL/GenBank/DDBJ databases">
        <title>Genome of allotetraploid Gossypium barbadense reveals genomic plasticity and fiber elongation in cotton evolution.</title>
        <authorList>
            <person name="Chen X."/>
            <person name="Liu X."/>
            <person name="Zhao B."/>
            <person name="Zheng H."/>
            <person name="Hu Y."/>
            <person name="Lu G."/>
            <person name="Yang C."/>
            <person name="Chen J."/>
            <person name="Shan C."/>
            <person name="Zhang L."/>
            <person name="Zhou Y."/>
            <person name="Wang L."/>
            <person name="Guo W."/>
            <person name="Bai Y."/>
            <person name="Ruan J."/>
            <person name="Shangguan X."/>
            <person name="Mao Y."/>
            <person name="Jiang J."/>
            <person name="Zhu Y."/>
            <person name="Lei J."/>
            <person name="Kang H."/>
            <person name="Chen S."/>
            <person name="He X."/>
            <person name="Wang R."/>
            <person name="Wang Y."/>
            <person name="Chen J."/>
            <person name="Wang L."/>
            <person name="Yu S."/>
            <person name="Wang B."/>
            <person name="Wei J."/>
            <person name="Song S."/>
            <person name="Lu X."/>
            <person name="Gao Z."/>
            <person name="Gu W."/>
            <person name="Deng X."/>
            <person name="Ma D."/>
            <person name="Wang S."/>
            <person name="Liang W."/>
            <person name="Fang L."/>
            <person name="Cai C."/>
            <person name="Zhu X."/>
            <person name="Zhou B."/>
            <person name="Zhang Y."/>
            <person name="Chen Z."/>
            <person name="Xu S."/>
            <person name="Zhu R."/>
            <person name="Wang S."/>
            <person name="Zhang T."/>
            <person name="Zhao G."/>
        </authorList>
    </citation>
    <scope>NUCLEOTIDE SEQUENCE [LARGE SCALE GENOMIC DNA]</scope>
    <source>
        <strain evidence="2">cv. Xinhai21</strain>
        <tissue evidence="1">Leaf</tissue>
    </source>
</reference>
<dbReference type="AlphaFoldDB" id="A0A2P5YX48"/>
<sequence length="72" mass="7841">MSSPCGGCVMEHWCDNRMANPRSPTSRMVGCLVLDRLVGPLHAFLLSSLTHRMADATPDGYGSSSIRGFSWL</sequence>
<gene>
    <name evidence="1" type="ORF">GOBAR_AA00445</name>
</gene>
<protein>
    <submittedName>
        <fullName evidence="1">Uncharacterized protein</fullName>
    </submittedName>
</protein>
<evidence type="ECO:0000313" key="2">
    <source>
        <dbReference type="Proteomes" id="UP000239757"/>
    </source>
</evidence>
<evidence type="ECO:0000313" key="1">
    <source>
        <dbReference type="EMBL" id="PPS20132.1"/>
    </source>
</evidence>
<organism evidence="1 2">
    <name type="scientific">Gossypium barbadense</name>
    <name type="common">Sea Island cotton</name>
    <name type="synonym">Hibiscus barbadensis</name>
    <dbReference type="NCBI Taxonomy" id="3634"/>
    <lineage>
        <taxon>Eukaryota</taxon>
        <taxon>Viridiplantae</taxon>
        <taxon>Streptophyta</taxon>
        <taxon>Embryophyta</taxon>
        <taxon>Tracheophyta</taxon>
        <taxon>Spermatophyta</taxon>
        <taxon>Magnoliopsida</taxon>
        <taxon>eudicotyledons</taxon>
        <taxon>Gunneridae</taxon>
        <taxon>Pentapetalae</taxon>
        <taxon>rosids</taxon>
        <taxon>malvids</taxon>
        <taxon>Malvales</taxon>
        <taxon>Malvaceae</taxon>
        <taxon>Malvoideae</taxon>
        <taxon>Gossypium</taxon>
    </lineage>
</organism>
<accession>A0A2P5YX48</accession>
<dbReference type="EMBL" id="KZ662715">
    <property type="protein sequence ID" value="PPS20132.1"/>
    <property type="molecule type" value="Genomic_DNA"/>
</dbReference>
<dbReference type="Proteomes" id="UP000239757">
    <property type="component" value="Unassembled WGS sequence"/>
</dbReference>
<name>A0A2P5YX48_GOSBA</name>